<feature type="compositionally biased region" description="Low complexity" evidence="3">
    <location>
        <begin position="156"/>
        <end position="216"/>
    </location>
</feature>
<dbReference type="OrthoDB" id="3874263at2"/>
<dbReference type="GO" id="GO:0003677">
    <property type="term" value="F:DNA binding"/>
    <property type="evidence" value="ECO:0007669"/>
    <property type="project" value="InterPro"/>
</dbReference>
<dbReference type="RefSeq" id="WP_141633583.1">
    <property type="nucleotide sequence ID" value="NZ_VIGB01000003.1"/>
</dbReference>
<feature type="compositionally biased region" description="Basic and acidic residues" evidence="3">
    <location>
        <begin position="136"/>
        <end position="150"/>
    </location>
</feature>
<dbReference type="InterPro" id="IPR009970">
    <property type="entry name" value="HC2"/>
</dbReference>
<comment type="caution">
    <text evidence="4">The sequence shown here is derived from an EMBL/GenBank/DDBJ whole genome shotgun (WGS) entry which is preliminary data.</text>
</comment>
<dbReference type="GO" id="GO:0030527">
    <property type="term" value="F:structural constituent of chromatin"/>
    <property type="evidence" value="ECO:0007669"/>
    <property type="project" value="InterPro"/>
</dbReference>
<evidence type="ECO:0000313" key="5">
    <source>
        <dbReference type="Proteomes" id="UP000319103"/>
    </source>
</evidence>
<evidence type="ECO:0000256" key="3">
    <source>
        <dbReference type="SAM" id="MobiDB-lite"/>
    </source>
</evidence>
<evidence type="ECO:0008006" key="6">
    <source>
        <dbReference type="Google" id="ProtNLM"/>
    </source>
</evidence>
<dbReference type="EMBL" id="VIGB01000003">
    <property type="protein sequence ID" value="TQF02894.1"/>
    <property type="molecule type" value="Genomic_DNA"/>
</dbReference>
<dbReference type="GO" id="GO:0030261">
    <property type="term" value="P:chromosome condensation"/>
    <property type="evidence" value="ECO:0007669"/>
    <property type="project" value="InterPro"/>
</dbReference>
<reference evidence="4 5" key="1">
    <citation type="submission" date="2019-06" db="EMBL/GenBank/DDBJ databases">
        <title>Description of Kitasatospora acidophila sp. nov. isolated from pine grove soil, and reclassification of Streptomyces novaecaesareae to Kitasatospora novaeceasareae comb. nov.</title>
        <authorList>
            <person name="Kim M.J."/>
        </authorList>
    </citation>
    <scope>NUCLEOTIDE SEQUENCE [LARGE SCALE GENOMIC DNA]</scope>
    <source>
        <strain evidence="4 5">MMS16-CNU292</strain>
    </source>
</reference>
<evidence type="ECO:0000256" key="2">
    <source>
        <dbReference type="ARBA" id="ARBA00008424"/>
    </source>
</evidence>
<keyword evidence="5" id="KW-1185">Reference proteome</keyword>
<feature type="compositionally biased region" description="Basic residues" evidence="3">
    <location>
        <begin position="276"/>
        <end position="288"/>
    </location>
</feature>
<organism evidence="4 5">
    <name type="scientific">Kitasatospora acidiphila</name>
    <dbReference type="NCBI Taxonomy" id="2567942"/>
    <lineage>
        <taxon>Bacteria</taxon>
        <taxon>Bacillati</taxon>
        <taxon>Actinomycetota</taxon>
        <taxon>Actinomycetes</taxon>
        <taxon>Kitasatosporales</taxon>
        <taxon>Streptomycetaceae</taxon>
        <taxon>Kitasatospora</taxon>
    </lineage>
</organism>
<dbReference type="AlphaFoldDB" id="A0A540W3G9"/>
<feature type="region of interest" description="Disordered" evidence="3">
    <location>
        <begin position="101"/>
        <end position="298"/>
    </location>
</feature>
<evidence type="ECO:0000256" key="1">
    <source>
        <dbReference type="ARBA" id="ARBA00002344"/>
    </source>
</evidence>
<feature type="compositionally biased region" description="Basic residues" evidence="3">
    <location>
        <begin position="233"/>
        <end position="245"/>
    </location>
</feature>
<gene>
    <name evidence="4" type="ORF">E6W39_12310</name>
</gene>
<comment type="similarity">
    <text evidence="2">Belongs to the histone H1/H5 family. HCT subfamily.</text>
</comment>
<proteinExistence type="inferred from homology"/>
<feature type="compositionally biased region" description="Low complexity" evidence="3">
    <location>
        <begin position="246"/>
        <end position="270"/>
    </location>
</feature>
<protein>
    <recommendedName>
        <fullName evidence="6">Histone H1-like nucleoprotein HC2</fullName>
    </recommendedName>
</protein>
<sequence length="298" mass="30309">MRQGLRQYVELAAGLAEEAGKRVVGTAAELLDRAGVDVVAAERTVTTLAHEVVTVSRGGIDLAIGVARTEAEKAVERVGRLGDQVVKVGVVLEYLEGKLRGLEDGGEPPAASSPAWGTAGGAGRADGLFADDWAPEQEREAGGVERDPEPLHAQGAPVTPVTPVAEAAEAGAAEATETPERTAPAKKAAAKQAAAEKTVAKKATTAKKATATAQKATAKKTAAKKTTATAKKTAAKKTAAKKTAAKKTATEQTTATAKKTAAAKSTAAEKTAAKKAPTRKSAPRKAAPKRPEAGETDV</sequence>
<dbReference type="Proteomes" id="UP000319103">
    <property type="component" value="Unassembled WGS sequence"/>
</dbReference>
<dbReference type="Pfam" id="PF07382">
    <property type="entry name" value="HC2"/>
    <property type="match status" value="1"/>
</dbReference>
<evidence type="ECO:0000313" key="4">
    <source>
        <dbReference type="EMBL" id="TQF02894.1"/>
    </source>
</evidence>
<name>A0A540W3G9_9ACTN</name>
<feature type="compositionally biased region" description="Basic and acidic residues" evidence="3">
    <location>
        <begin position="289"/>
        <end position="298"/>
    </location>
</feature>
<comment type="function">
    <text evidence="1">Might have a role in establishing the nucleoid structure of elementary bodies.</text>
</comment>
<accession>A0A540W3G9</accession>